<dbReference type="Pfam" id="PF01535">
    <property type="entry name" value="PPR"/>
    <property type="match status" value="3"/>
</dbReference>
<dbReference type="EMBL" id="LN835308">
    <property type="protein sequence ID" value="CRH04070.1"/>
    <property type="molecule type" value="Genomic_DNA"/>
</dbReference>
<dbReference type="OMA" id="INCFCHE"/>
<gene>
    <name evidence="3" type="primary">PPR</name>
    <name evidence="3" type="ORF">PRELSG_1344400</name>
</gene>
<dbReference type="GeneID" id="39738378"/>
<dbReference type="KEGG" id="prel:PRELSG_1344400"/>
<keyword evidence="4" id="KW-1185">Reference proteome</keyword>
<dbReference type="Gene3D" id="1.25.40.10">
    <property type="entry name" value="Tetratricopeptide repeat domain"/>
    <property type="match status" value="2"/>
</dbReference>
<evidence type="ECO:0000256" key="2">
    <source>
        <dbReference type="PROSITE-ProRule" id="PRU00708"/>
    </source>
</evidence>
<evidence type="ECO:0000313" key="3">
    <source>
        <dbReference type="EMBL" id="CRH04070.1"/>
    </source>
</evidence>
<name>A0A1J1HEU8_PLARL</name>
<evidence type="ECO:0000313" key="4">
    <source>
        <dbReference type="Proteomes" id="UP000220158"/>
    </source>
</evidence>
<feature type="repeat" description="PPR" evidence="2">
    <location>
        <begin position="389"/>
        <end position="423"/>
    </location>
</feature>
<dbReference type="OrthoDB" id="440666at2759"/>
<keyword evidence="1" id="KW-0677">Repeat</keyword>
<dbReference type="NCBIfam" id="TIGR00756">
    <property type="entry name" value="PPR"/>
    <property type="match status" value="2"/>
</dbReference>
<dbReference type="PROSITE" id="PS51375">
    <property type="entry name" value="PPR"/>
    <property type="match status" value="2"/>
</dbReference>
<dbReference type="PANTHER" id="PTHR47932:SF44">
    <property type="entry name" value="MIOREX COMPLEX COMPONENT 1"/>
    <property type="match status" value="1"/>
</dbReference>
<reference evidence="3 4" key="1">
    <citation type="submission" date="2015-04" db="EMBL/GenBank/DDBJ databases">
        <authorList>
            <consortium name="Pathogen Informatics"/>
        </authorList>
    </citation>
    <scope>NUCLEOTIDE SEQUENCE [LARGE SCALE GENOMIC DNA]</scope>
    <source>
        <strain evidence="3 4">SGS1</strain>
    </source>
</reference>
<evidence type="ECO:0000256" key="1">
    <source>
        <dbReference type="ARBA" id="ARBA00022737"/>
    </source>
</evidence>
<protein>
    <submittedName>
        <fullName evidence="3">PPR repeat protein, putative</fullName>
    </submittedName>
</protein>
<dbReference type="Proteomes" id="UP000220158">
    <property type="component" value="Chromosome 13"/>
</dbReference>
<feature type="repeat" description="PPR" evidence="2">
    <location>
        <begin position="119"/>
        <end position="153"/>
    </location>
</feature>
<dbReference type="AlphaFoldDB" id="A0A1J1HEU8"/>
<organism evidence="3 4">
    <name type="scientific">Plasmodium relictum</name>
    <dbReference type="NCBI Taxonomy" id="85471"/>
    <lineage>
        <taxon>Eukaryota</taxon>
        <taxon>Sar</taxon>
        <taxon>Alveolata</taxon>
        <taxon>Apicomplexa</taxon>
        <taxon>Aconoidasida</taxon>
        <taxon>Haemosporida</taxon>
        <taxon>Plasmodiidae</taxon>
        <taxon>Plasmodium</taxon>
        <taxon>Plasmodium (Haemamoeba)</taxon>
    </lineage>
</organism>
<dbReference type="InterPro" id="IPR011990">
    <property type="entry name" value="TPR-like_helical_dom_sf"/>
</dbReference>
<dbReference type="RefSeq" id="XP_028536076.1">
    <property type="nucleotide sequence ID" value="XM_028678984.1"/>
</dbReference>
<proteinExistence type="predicted"/>
<dbReference type="PANTHER" id="PTHR47932">
    <property type="entry name" value="ATPASE EXPRESSION PROTEIN 3"/>
    <property type="match status" value="1"/>
</dbReference>
<accession>A0A1J1HEU8</accession>
<dbReference type="InterPro" id="IPR002885">
    <property type="entry name" value="PPR_rpt"/>
</dbReference>
<dbReference type="Pfam" id="PF13812">
    <property type="entry name" value="PPR_3"/>
    <property type="match status" value="1"/>
</dbReference>
<dbReference type="VEuPathDB" id="PlasmoDB:PRELSG_1344400"/>
<sequence>MNIKYFYVFYLIKVVLSIKLNRNRNNVLFLNFTFNILDIGEKKGKRQVNLHNKKNAVIKNGNRIYLSNKKENEENIHLNEEILKKKSNTKEVEQSIVPLNMDWVKVMNLIYSNNDIEGTTLAFNAALSAVEKKGCLVTILELFEIMKRKNIKPDIVSYKLILSLCDKYHLAENAEILFDEMIEIDKIIPNYEIYAIMISCFSKMGYGHKAIEFFEKLKNDPFIGEMKSMDTSDDKKKIEKWNNNEGLEGESMKESKYNNQFKEISEKIRNVEKQNNKIQYSEYANVIFACNLANLHIQGIQYFEELLSSGKNIPSIFVYENIFDLLSKNGNYEKCLEYYDKIKNDPNLKKNLNVNILNNILKALSIYNKINIIEDIWNNEFDELLLSPNIVSYQIILKVYSEIDEYEKAFKIFKEMQIKKLLNNKSILPFLYTINSFKNCGIYNYSIYVLRIAKLLKVSGNDLLILYNNAMISCMNSKKYDIIVSLYAELITFQQKESSFHLNINTLSFVLLAFKELKMDEDFTNLKNLIIQKNYKLTPLCLKLFNEDENK</sequence>